<keyword evidence="4 6" id="KW-1133">Transmembrane helix</keyword>
<comment type="subcellular location">
    <subcellularLocation>
        <location evidence="6">Cell membrane</location>
        <topology evidence="6">Multi-pass membrane protein</topology>
    </subcellularLocation>
    <subcellularLocation>
        <location evidence="1">Membrane</location>
        <topology evidence="1">Multi-pass membrane protein</topology>
    </subcellularLocation>
</comment>
<feature type="transmembrane region" description="Helical" evidence="6">
    <location>
        <begin position="180"/>
        <end position="202"/>
    </location>
</feature>
<evidence type="ECO:0000313" key="15">
    <source>
        <dbReference type="Proteomes" id="UP000263014"/>
    </source>
</evidence>
<feature type="transmembrane region" description="Helical" evidence="6">
    <location>
        <begin position="134"/>
        <end position="160"/>
    </location>
</feature>
<keyword evidence="5 6" id="KW-0472">Membrane</keyword>
<dbReference type="PANTHER" id="PTHR30177">
    <property type="entry name" value="GLYCINE BETAINE/L-PROLINE TRANSPORT SYSTEM PERMEASE PROTEIN PROW"/>
    <property type="match status" value="1"/>
</dbReference>
<accession>A0A174L3T3</accession>
<evidence type="ECO:0000256" key="6">
    <source>
        <dbReference type="RuleBase" id="RU363032"/>
    </source>
</evidence>
<reference evidence="13 14" key="2">
    <citation type="submission" date="2018-08" db="EMBL/GenBank/DDBJ databases">
        <title>A genome reference for cultivated species of the human gut microbiota.</title>
        <authorList>
            <person name="Zou Y."/>
            <person name="Xue W."/>
            <person name="Luo G."/>
        </authorList>
    </citation>
    <scope>NUCLEOTIDE SEQUENCE [LARGE SCALE GENOMIC DNA]</scope>
    <source>
        <strain evidence="9 13">AF19-13AC</strain>
        <strain evidence="11 14">TF05-11AC</strain>
        <strain evidence="10 15">TM09-12</strain>
    </source>
</reference>
<evidence type="ECO:0000313" key="11">
    <source>
        <dbReference type="EMBL" id="RGM00077.1"/>
    </source>
</evidence>
<evidence type="ECO:0000313" key="13">
    <source>
        <dbReference type="Proteomes" id="UP000261023"/>
    </source>
</evidence>
<dbReference type="RefSeq" id="WP_002601444.1">
    <property type="nucleotide sequence ID" value="NZ_CABIXC010000020.1"/>
</dbReference>
<evidence type="ECO:0000313" key="8">
    <source>
        <dbReference type="EMBL" id="CUP18823.1"/>
    </source>
</evidence>
<evidence type="ECO:0000313" key="10">
    <source>
        <dbReference type="EMBL" id="RGI96008.1"/>
    </source>
</evidence>
<feature type="domain" description="ABC transmembrane type-1" evidence="7">
    <location>
        <begin position="20"/>
        <end position="199"/>
    </location>
</feature>
<dbReference type="Gene3D" id="1.10.3720.10">
    <property type="entry name" value="MetI-like"/>
    <property type="match status" value="1"/>
</dbReference>
<dbReference type="PANTHER" id="PTHR30177:SF4">
    <property type="entry name" value="OSMOPROTECTANT IMPORT PERMEASE PROTEIN OSMW"/>
    <property type="match status" value="1"/>
</dbReference>
<evidence type="ECO:0000256" key="4">
    <source>
        <dbReference type="ARBA" id="ARBA00022989"/>
    </source>
</evidence>
<evidence type="ECO:0000256" key="5">
    <source>
        <dbReference type="ARBA" id="ARBA00023136"/>
    </source>
</evidence>
<evidence type="ECO:0000259" key="7">
    <source>
        <dbReference type="PROSITE" id="PS50928"/>
    </source>
</evidence>
<dbReference type="GO" id="GO:0031460">
    <property type="term" value="P:glycine betaine transport"/>
    <property type="evidence" value="ECO:0007669"/>
    <property type="project" value="TreeGrafter"/>
</dbReference>
<dbReference type="EMBL" id="QSSQ01000027">
    <property type="protein sequence ID" value="RGM00077.1"/>
    <property type="molecule type" value="Genomic_DNA"/>
</dbReference>
<sequence length="214" mass="23132">MIHGIFSLYAERWPFFQELILQHIKIASTAILISGSIGLFLGILISEHRRFATWIIGVINVAYTIPSISMLGFLIPFTGIGNKTATIALTIYGLLPMVRNTYTGITTIEASTIEVAKGMGSTPWQILYKVKLPLALPVIVAGLRSMVVMTISLSGIASYIGAGGLGVAIYRGITTNNAAMTYAGSILIALVALASDQLVAYIERHIRKKWHLAP</sequence>
<keyword evidence="3 6" id="KW-0812">Transmembrane</keyword>
<gene>
    <name evidence="8" type="primary">yehW_2</name>
    <name evidence="9" type="ORF">DWX31_06515</name>
    <name evidence="11" type="ORF">DXC39_21400</name>
    <name evidence="10" type="ORF">DXD79_30355</name>
    <name evidence="8" type="ORF">ERS852407_05244</name>
</gene>
<dbReference type="CDD" id="cd06261">
    <property type="entry name" value="TM_PBP2"/>
    <property type="match status" value="1"/>
</dbReference>
<keyword evidence="2 6" id="KW-0813">Transport</keyword>
<feature type="transmembrane region" description="Helical" evidence="6">
    <location>
        <begin position="26"/>
        <end position="45"/>
    </location>
</feature>
<feature type="transmembrane region" description="Helical" evidence="6">
    <location>
        <begin position="51"/>
        <end position="75"/>
    </location>
</feature>
<dbReference type="Proteomes" id="UP000261023">
    <property type="component" value="Unassembled WGS sequence"/>
</dbReference>
<dbReference type="GO" id="GO:0005886">
    <property type="term" value="C:plasma membrane"/>
    <property type="evidence" value="ECO:0007669"/>
    <property type="project" value="UniProtKB-SubCell"/>
</dbReference>
<dbReference type="PROSITE" id="PS50928">
    <property type="entry name" value="ABC_TM1"/>
    <property type="match status" value="1"/>
</dbReference>
<dbReference type="Pfam" id="PF00528">
    <property type="entry name" value="BPD_transp_1"/>
    <property type="match status" value="1"/>
</dbReference>
<dbReference type="Proteomes" id="UP000261257">
    <property type="component" value="Unassembled WGS sequence"/>
</dbReference>
<dbReference type="EMBL" id="CYZE01000020">
    <property type="protein sequence ID" value="CUP18823.1"/>
    <property type="molecule type" value="Genomic_DNA"/>
</dbReference>
<dbReference type="GO" id="GO:0055085">
    <property type="term" value="P:transmembrane transport"/>
    <property type="evidence" value="ECO:0007669"/>
    <property type="project" value="InterPro"/>
</dbReference>
<name>A0A174L3T3_9FIRM</name>
<dbReference type="Proteomes" id="UP000263014">
    <property type="component" value="Unassembled WGS sequence"/>
</dbReference>
<evidence type="ECO:0000313" key="9">
    <source>
        <dbReference type="EMBL" id="RGD71235.1"/>
    </source>
</evidence>
<dbReference type="OrthoDB" id="9801163at2"/>
<organism evidence="8 12">
    <name type="scientific">Hungatella hathewayi</name>
    <dbReference type="NCBI Taxonomy" id="154046"/>
    <lineage>
        <taxon>Bacteria</taxon>
        <taxon>Bacillati</taxon>
        <taxon>Bacillota</taxon>
        <taxon>Clostridia</taxon>
        <taxon>Lachnospirales</taxon>
        <taxon>Lachnospiraceae</taxon>
        <taxon>Hungatella</taxon>
    </lineage>
</organism>
<dbReference type="FunFam" id="1.10.3720.10:FF:000001">
    <property type="entry name" value="Glycine betaine ABC transporter, permease"/>
    <property type="match status" value="1"/>
</dbReference>
<evidence type="ECO:0000256" key="2">
    <source>
        <dbReference type="ARBA" id="ARBA00022448"/>
    </source>
</evidence>
<dbReference type="EMBL" id="QSON01000026">
    <property type="protein sequence ID" value="RGI96008.1"/>
    <property type="molecule type" value="Genomic_DNA"/>
</dbReference>
<reference evidence="8 12" key="1">
    <citation type="submission" date="2015-09" db="EMBL/GenBank/DDBJ databases">
        <authorList>
            <consortium name="Pathogen Informatics"/>
        </authorList>
    </citation>
    <scope>NUCLEOTIDE SEQUENCE [LARGE SCALE GENOMIC DNA]</scope>
    <source>
        <strain evidence="8 12">2789STDY5608850</strain>
    </source>
</reference>
<protein>
    <submittedName>
        <fullName evidence="9">ABC transporter permease</fullName>
    </submittedName>
    <submittedName>
        <fullName evidence="8">Osmoprotectant ABC transporter substrate-binding/permease protein</fullName>
    </submittedName>
</protein>
<dbReference type="SUPFAM" id="SSF161098">
    <property type="entry name" value="MetI-like"/>
    <property type="match status" value="1"/>
</dbReference>
<evidence type="ECO:0000256" key="3">
    <source>
        <dbReference type="ARBA" id="ARBA00022692"/>
    </source>
</evidence>
<evidence type="ECO:0000313" key="12">
    <source>
        <dbReference type="Proteomes" id="UP000095651"/>
    </source>
</evidence>
<dbReference type="InterPro" id="IPR051204">
    <property type="entry name" value="ABC_transp_perm/SBD"/>
</dbReference>
<dbReference type="Proteomes" id="UP000095651">
    <property type="component" value="Unassembled WGS sequence"/>
</dbReference>
<evidence type="ECO:0000256" key="1">
    <source>
        <dbReference type="ARBA" id="ARBA00004141"/>
    </source>
</evidence>
<dbReference type="InterPro" id="IPR000515">
    <property type="entry name" value="MetI-like"/>
</dbReference>
<evidence type="ECO:0000313" key="14">
    <source>
        <dbReference type="Proteomes" id="UP000261257"/>
    </source>
</evidence>
<dbReference type="EMBL" id="QTJW01000004">
    <property type="protein sequence ID" value="RGD71235.1"/>
    <property type="molecule type" value="Genomic_DNA"/>
</dbReference>
<dbReference type="AlphaFoldDB" id="A0A174L3T3"/>
<comment type="similarity">
    <text evidence="6">Belongs to the binding-protein-dependent transport system permease family.</text>
</comment>
<dbReference type="InterPro" id="IPR035906">
    <property type="entry name" value="MetI-like_sf"/>
</dbReference>
<proteinExistence type="inferred from homology"/>
<dbReference type="GeneID" id="86064286"/>